<proteinExistence type="predicted"/>
<dbReference type="EMBL" id="CP114040">
    <property type="protein sequence ID" value="WAS95571.1"/>
    <property type="molecule type" value="Genomic_DNA"/>
</dbReference>
<gene>
    <name evidence="2" type="ORF">O0S08_05365</name>
</gene>
<evidence type="ECO:0000313" key="2">
    <source>
        <dbReference type="EMBL" id="WAS95571.1"/>
    </source>
</evidence>
<accession>A0ABY7H8H6</accession>
<dbReference type="RefSeq" id="WP_269037914.1">
    <property type="nucleotide sequence ID" value="NZ_CP114040.1"/>
</dbReference>
<dbReference type="Proteomes" id="UP001164459">
    <property type="component" value="Chromosome"/>
</dbReference>
<name>A0ABY7H8H6_9BACT</name>
<keyword evidence="1" id="KW-0732">Signal</keyword>
<sequence length="364" mass="38029">MKKTIRGWVLGFGAAAAGCAQQATPENFAGEYEEALCAWATGCSVFQSRGQCRDALVWDTSGRFQYLLAALEADRVAFDAEAAEACLEQVSAQACDRDQLDRVLFFAGPTAAPAVCADVFVGKVRNYDPCLNSEECAGEAVCGFSPLGCDEGTCCAGACRVLAGAGPQIGEACTGSDCADDAFCARDPNTFVPTVCTARREAGESCADDGGSCVAAAYCDFDASICKARGQEGDDCSSGWVECAEGLDCYADDDDRRTCRALPNEGESCSNHNYRACARVDDYCDASSKCAKLPGPNEACADYQCLPYAECRGESGSLVCVALGSEGSDCGEASGYVRCIGHLQCGAGDRCVEPEAEPVCDVPE</sequence>
<dbReference type="PROSITE" id="PS51257">
    <property type="entry name" value="PROKAR_LIPOPROTEIN"/>
    <property type="match status" value="1"/>
</dbReference>
<evidence type="ECO:0000313" key="3">
    <source>
        <dbReference type="Proteomes" id="UP001164459"/>
    </source>
</evidence>
<evidence type="ECO:0000256" key="1">
    <source>
        <dbReference type="SAM" id="SignalP"/>
    </source>
</evidence>
<keyword evidence="3" id="KW-1185">Reference proteome</keyword>
<feature type="chain" id="PRO_5047194734" description="Dickkopf N-terminal cysteine-rich domain-containing protein" evidence="1">
    <location>
        <begin position="23"/>
        <end position="364"/>
    </location>
</feature>
<organism evidence="2 3">
    <name type="scientific">Nannocystis punicea</name>
    <dbReference type="NCBI Taxonomy" id="2995304"/>
    <lineage>
        <taxon>Bacteria</taxon>
        <taxon>Pseudomonadati</taxon>
        <taxon>Myxococcota</taxon>
        <taxon>Polyangia</taxon>
        <taxon>Nannocystales</taxon>
        <taxon>Nannocystaceae</taxon>
        <taxon>Nannocystis</taxon>
    </lineage>
</organism>
<feature type="signal peptide" evidence="1">
    <location>
        <begin position="1"/>
        <end position="22"/>
    </location>
</feature>
<protein>
    <recommendedName>
        <fullName evidence="4">Dickkopf N-terminal cysteine-rich domain-containing protein</fullName>
    </recommendedName>
</protein>
<reference evidence="2" key="1">
    <citation type="submission" date="2022-11" db="EMBL/GenBank/DDBJ databases">
        <title>Minimal conservation of predation-associated metabolite biosynthetic gene clusters underscores biosynthetic potential of Myxococcota including descriptions for ten novel species: Archangium lansinium sp. nov., Myxococcus landrumus sp. nov., Nannocystis bai.</title>
        <authorList>
            <person name="Ahearne A."/>
            <person name="Stevens C."/>
            <person name="Dowd S."/>
        </authorList>
    </citation>
    <scope>NUCLEOTIDE SEQUENCE</scope>
    <source>
        <strain evidence="2">Fl3</strain>
    </source>
</reference>
<evidence type="ECO:0008006" key="4">
    <source>
        <dbReference type="Google" id="ProtNLM"/>
    </source>
</evidence>